<keyword evidence="1" id="KW-0175">Coiled coil</keyword>
<feature type="transmembrane region" description="Helical" evidence="3">
    <location>
        <begin position="1157"/>
        <end position="1184"/>
    </location>
</feature>
<proteinExistence type="predicted"/>
<dbReference type="InterPro" id="IPR036872">
    <property type="entry name" value="CH_dom_sf"/>
</dbReference>
<evidence type="ECO:0000313" key="5">
    <source>
        <dbReference type="Proteomes" id="UP000626109"/>
    </source>
</evidence>
<evidence type="ECO:0000313" key="4">
    <source>
        <dbReference type="EMBL" id="CAE8664120.1"/>
    </source>
</evidence>
<feature type="region of interest" description="Disordered" evidence="2">
    <location>
        <begin position="1120"/>
        <end position="1143"/>
    </location>
</feature>
<dbReference type="EMBL" id="CAJNNW010019176">
    <property type="protein sequence ID" value="CAE8664120.1"/>
    <property type="molecule type" value="Genomic_DNA"/>
</dbReference>
<organism evidence="4 5">
    <name type="scientific">Polarella glacialis</name>
    <name type="common">Dinoflagellate</name>
    <dbReference type="NCBI Taxonomy" id="89957"/>
    <lineage>
        <taxon>Eukaryota</taxon>
        <taxon>Sar</taxon>
        <taxon>Alveolata</taxon>
        <taxon>Dinophyceae</taxon>
        <taxon>Suessiales</taxon>
        <taxon>Suessiaceae</taxon>
        <taxon>Polarella</taxon>
    </lineage>
</organism>
<feature type="region of interest" description="Disordered" evidence="2">
    <location>
        <begin position="912"/>
        <end position="937"/>
    </location>
</feature>
<feature type="coiled-coil region" evidence="1">
    <location>
        <begin position="704"/>
        <end position="731"/>
    </location>
</feature>
<dbReference type="AlphaFoldDB" id="A0A813J138"/>
<gene>
    <name evidence="4" type="ORF">PGLA2088_LOCUS15479</name>
</gene>
<keyword evidence="3" id="KW-0812">Transmembrane</keyword>
<feature type="transmembrane region" description="Helical" evidence="3">
    <location>
        <begin position="1037"/>
        <end position="1057"/>
    </location>
</feature>
<feature type="region of interest" description="Disordered" evidence="2">
    <location>
        <begin position="193"/>
        <end position="217"/>
    </location>
</feature>
<dbReference type="PANTHER" id="PTHR45615:SF66">
    <property type="entry name" value="CARD DOMAIN-CONTAINING PROTEIN"/>
    <property type="match status" value="1"/>
</dbReference>
<keyword evidence="3" id="KW-0472">Membrane</keyword>
<protein>
    <submittedName>
        <fullName evidence="4">Uncharacterized protein</fullName>
    </submittedName>
</protein>
<sequence length="1185" mass="133670">MELSSSSTAAAAGQRVSFGQCKEREDEEQLHRCIGWICRWLQACNIVEQQSPAYCERVTAHLLANDVFIAETVRCLCPTTHVAQRQLLGEGTSALELAAACLESTFKAVHAVDIGAEGMIQRTLRAGEADLEPVCDVVLLWRHLLTYAVYSEEKERHVQGILQLDPEVQAGLMQAISIVEERLAGSCEPQAPGTPCKVRDGQGFSARTPGSTHGRFSGSMLIRRMSTSPGGGDLQEEDDLTLKSRDDPTVEALAKENASLRAYARQLGQQVAKDKNLKQRSNTVLDGKFETFEASWVLEKRVKEQEDQIRDLTEQASRGKHAMEELQQLYEQVELARVRDAEYATLQARFERCSQRLEDAGDLKVELMAAVEKNSQVSAERDAMSQELLQLRSTSQQLDAWKAKVRSLELCCGEAEAKLRGAETKALSAEAEKQRILGENGILEDKLKDAEVQEAALRESLASGSSSGGALIEPFTLELKESMRSLENRNALLEQRLGVEGSERAAQLEVEVEHLTGLKAHFEQRHQETIGALNSAQTRLEVASRQAGESTEELARQAFQQQQLESQLAVAEERATKFEEELQRVKDVEGEQKVLHERCKANLETVRRTADLLQEELGESRAAVIRAEEEREDAKMELEAQSIHLEELRRQCSVLQQGQSEVQTAQRERDSLLQRELAVEGTLRRLKEELEENDERSRSNAARVTELETSKRTYVAEAETLKAQLRTARCEQSLRERCREGYAEREELWAQQQGELMERFRDLHQGLMEEAKKSTTFCEQAKASERRAAQLEELLQRFAPAELALLEKSGSANGAAARYSPRPPGLQGDLLQFQAENRNLHAQLTEMRLRSADESQQLAKMAAKLRRFEKEAEQRHGSVREAEPSLALVDRTAGDRLQKAVVEGSVGRMPLAELNGNTSRRTSVGGHRASDELKEAPALAPKPAARMPLPRHSILKKPKEDQASVGKENSHLEGHKATSLVPWSELSRAFCCCCCVWWCCCCWWWWWSRWWRWWCCFFCCCWRCCCDRCRRRRPRPWLLSSLSLAFLLLVMVVSRMTTPELDRYINRIQYWVVVFNTCINSSTTYCVSCQLLFADGNQHNDVTTTTTTVTRTIPTTAATRTNNYNYNSSNNNNKNNNNNNNNTDRPLQWGKLTRSCFVAVAVIIYLFGFVVLLVVVVVVVLFTLS</sequence>
<keyword evidence="3" id="KW-1133">Transmembrane helix</keyword>
<evidence type="ECO:0000256" key="1">
    <source>
        <dbReference type="SAM" id="Coils"/>
    </source>
</evidence>
<feature type="coiled-coil region" evidence="1">
    <location>
        <begin position="533"/>
        <end position="675"/>
    </location>
</feature>
<feature type="transmembrane region" description="Helical" evidence="3">
    <location>
        <begin position="986"/>
        <end position="1007"/>
    </location>
</feature>
<evidence type="ECO:0000256" key="3">
    <source>
        <dbReference type="SAM" id="Phobius"/>
    </source>
</evidence>
<evidence type="ECO:0000256" key="2">
    <source>
        <dbReference type="SAM" id="MobiDB-lite"/>
    </source>
</evidence>
<dbReference type="Proteomes" id="UP000626109">
    <property type="component" value="Unassembled WGS sequence"/>
</dbReference>
<dbReference type="PANTHER" id="PTHR45615">
    <property type="entry name" value="MYOSIN HEAVY CHAIN, NON-MUSCLE"/>
    <property type="match status" value="1"/>
</dbReference>
<dbReference type="Gene3D" id="1.10.418.10">
    <property type="entry name" value="Calponin-like domain"/>
    <property type="match status" value="1"/>
</dbReference>
<feature type="compositionally biased region" description="Low complexity" evidence="2">
    <location>
        <begin position="1120"/>
        <end position="1142"/>
    </location>
</feature>
<reference evidence="4" key="1">
    <citation type="submission" date="2021-02" db="EMBL/GenBank/DDBJ databases">
        <authorList>
            <person name="Dougan E. K."/>
            <person name="Rhodes N."/>
            <person name="Thang M."/>
            <person name="Chan C."/>
        </authorList>
    </citation>
    <scope>NUCLEOTIDE SEQUENCE</scope>
</reference>
<dbReference type="SUPFAM" id="SSF116907">
    <property type="entry name" value="Hook domain"/>
    <property type="match status" value="1"/>
</dbReference>
<name>A0A813J138_POLGL</name>
<feature type="coiled-coil region" evidence="1">
    <location>
        <begin position="295"/>
        <end position="329"/>
    </location>
</feature>
<comment type="caution">
    <text evidence="4">The sequence shown here is derived from an EMBL/GenBank/DDBJ whole genome shotgun (WGS) entry which is preliminary data.</text>
</comment>
<accession>A0A813J138</accession>